<accession>A0A3B0YL15</accession>
<gene>
    <name evidence="2" type="ORF">MNBD_GAMMA12-2679</name>
</gene>
<name>A0A3B0YL15_9ZZZZ</name>
<dbReference type="SUPFAM" id="SSF52833">
    <property type="entry name" value="Thioredoxin-like"/>
    <property type="match status" value="1"/>
</dbReference>
<dbReference type="InterPro" id="IPR000866">
    <property type="entry name" value="AhpC/TSA"/>
</dbReference>
<dbReference type="EMBL" id="UOFL01000096">
    <property type="protein sequence ID" value="VAW76012.1"/>
    <property type="molecule type" value="Genomic_DNA"/>
</dbReference>
<protein>
    <submittedName>
        <fullName evidence="2">Alkyl hydroperoxide reductase subunit C-like protein</fullName>
    </submittedName>
</protein>
<dbReference type="GO" id="GO:0016209">
    <property type="term" value="F:antioxidant activity"/>
    <property type="evidence" value="ECO:0007669"/>
    <property type="project" value="InterPro"/>
</dbReference>
<evidence type="ECO:0000313" key="2">
    <source>
        <dbReference type="EMBL" id="VAW76012.1"/>
    </source>
</evidence>
<organism evidence="2">
    <name type="scientific">hydrothermal vent metagenome</name>
    <dbReference type="NCBI Taxonomy" id="652676"/>
    <lineage>
        <taxon>unclassified sequences</taxon>
        <taxon>metagenomes</taxon>
        <taxon>ecological metagenomes</taxon>
    </lineage>
</organism>
<sequence>MNGNPNAAPMIGWNDIPGARGCTPQSNSYKDNYLNLNNLNIKIYGVSSQPLADQKEAKDRLELPFDLLNDSELLLTKALSLPTFKYEKSTYIKRLTLIVKNGIIKKTYYPVFPPNKNVLDVLNWVKHNK</sequence>
<dbReference type="AlphaFoldDB" id="A0A3B0YL15"/>
<proteinExistence type="predicted"/>
<dbReference type="GO" id="GO:0016491">
    <property type="term" value="F:oxidoreductase activity"/>
    <property type="evidence" value="ECO:0007669"/>
    <property type="project" value="InterPro"/>
</dbReference>
<evidence type="ECO:0000259" key="1">
    <source>
        <dbReference type="Pfam" id="PF00578"/>
    </source>
</evidence>
<reference evidence="2" key="1">
    <citation type="submission" date="2018-06" db="EMBL/GenBank/DDBJ databases">
        <authorList>
            <person name="Zhirakovskaya E."/>
        </authorList>
    </citation>
    <scope>NUCLEOTIDE SEQUENCE</scope>
</reference>
<feature type="domain" description="Alkyl hydroperoxide reductase subunit C/ Thiol specific antioxidant" evidence="1">
    <location>
        <begin position="20"/>
        <end position="106"/>
    </location>
</feature>
<dbReference type="InterPro" id="IPR036249">
    <property type="entry name" value="Thioredoxin-like_sf"/>
</dbReference>
<dbReference type="Gene3D" id="3.40.30.10">
    <property type="entry name" value="Glutaredoxin"/>
    <property type="match status" value="1"/>
</dbReference>
<dbReference type="Pfam" id="PF00578">
    <property type="entry name" value="AhpC-TSA"/>
    <property type="match status" value="1"/>
</dbReference>